<dbReference type="HOGENOM" id="CLU_087907_0_0_14"/>
<reference evidence="1 2" key="1">
    <citation type="journal article" date="2011" name="J. Bacteriol.">
        <title>Complete genome sequences of two hemotropic Mycoplasmas, Mycoplasma haemofelis strain Ohio2 and Mycoplasma suis strain Illinois.</title>
        <authorList>
            <person name="Messick J.B."/>
            <person name="Santos A.P."/>
            <person name="Guimaraes A.M."/>
        </authorList>
    </citation>
    <scope>NUCLEOTIDE SEQUENCE [LARGE SCALE GENOMIC DNA]</scope>
    <source>
        <strain evidence="1 2">Ohio2</strain>
    </source>
</reference>
<organism evidence="1 2">
    <name type="scientific">Mycoplasma haemofelis (strain Ohio2)</name>
    <dbReference type="NCBI Taxonomy" id="859194"/>
    <lineage>
        <taxon>Bacteria</taxon>
        <taxon>Bacillati</taxon>
        <taxon>Mycoplasmatota</taxon>
        <taxon>Mollicutes</taxon>
        <taxon>Mycoplasmataceae</taxon>
        <taxon>Mycoplasma</taxon>
    </lineage>
</organism>
<dbReference type="KEGG" id="mhf:MHF_1076"/>
<dbReference type="EMBL" id="CP002808">
    <property type="protein sequence ID" value="AEG73326.1"/>
    <property type="molecule type" value="Genomic_DNA"/>
</dbReference>
<dbReference type="AlphaFoldDB" id="F6FJH1"/>
<gene>
    <name evidence="1" type="ordered locus">MHF_1076</name>
</gene>
<protein>
    <submittedName>
        <fullName evidence="1">Uncharacterized protein</fullName>
    </submittedName>
</protein>
<sequence>MKSLSMMIFPACGGVCAAGWYGFHSLQPKDLKEYLEWQGFQLASSDNSWKAVIKEHGELAKSIEVQSESDLEKLKSWCASHLPLSDFSSHIDKAAKLCVDNVGTVEAKLVRDGISVDIFFQESSGDEKYKTAYVFRKHNSDFLSLIGHTPEEEEDFEPAVSKYKAWCESTLKAKPETSLFENFKLFCKPKSFSTVRSYLDTFKLQYLTEDSSGGLKDMWGKIKEFASYQQDIQDTKSDESDLRKWCEDNLKKNFHEGMKVFDDILKKVKARCTKGSEVVDS</sequence>
<reference key="2">
    <citation type="submission" date="2011-05" db="EMBL/GenBank/DDBJ databases">
        <title>The Genome of Mycoplasma haemofelis Strain Ohio2, a pathogenic hemoplasma of the cat.</title>
        <authorList>
            <person name="Santos A.P."/>
            <person name="Guimaraes A.M.S."/>
            <person name="SanMiguel P.J."/>
            <person name="Martin S.W."/>
            <person name="Messick J.B."/>
        </authorList>
    </citation>
    <scope>NUCLEOTIDE SEQUENCE</scope>
    <source>
        <strain>Ohio2</strain>
    </source>
</reference>
<evidence type="ECO:0000313" key="2">
    <source>
        <dbReference type="Proteomes" id="UP000007952"/>
    </source>
</evidence>
<dbReference type="BioCyc" id="MHAE859194:G1GR7-1068-MONOMER"/>
<evidence type="ECO:0000313" key="1">
    <source>
        <dbReference type="EMBL" id="AEG73326.1"/>
    </source>
</evidence>
<accession>F6FJH1</accession>
<dbReference type="STRING" id="859194.MHF_1076"/>
<dbReference type="Proteomes" id="UP000007952">
    <property type="component" value="Chromosome"/>
</dbReference>
<name>F6FJH1_MYCHI</name>
<proteinExistence type="predicted"/>